<feature type="domain" description="GST C-terminal" evidence="5">
    <location>
        <begin position="42"/>
        <end position="174"/>
    </location>
</feature>
<dbReference type="SUPFAM" id="SSF52833">
    <property type="entry name" value="Thioredoxin-like"/>
    <property type="match status" value="1"/>
</dbReference>
<dbReference type="InterPro" id="IPR045074">
    <property type="entry name" value="GST_C_Tau"/>
</dbReference>
<comment type="caution">
    <text evidence="6">The sequence shown here is derived from an EMBL/GenBank/DDBJ whole genome shotgun (WGS) entry which is preliminary data.</text>
</comment>
<evidence type="ECO:0000256" key="2">
    <source>
        <dbReference type="ARBA" id="ARBA00047960"/>
    </source>
</evidence>
<sequence>MEDVKLVGLWASPFSRRIEISLKLKGIEYEFIEQNPFDKSSTLVKYNPIHKKIPVFLHNGKPIVESLCLPEMQKLGYGSKEEKEKARDELSKLLKILDNEVKDKKFFGGETVGFVDFVSILITYWLGVIQEALQVEVLTNDEFPNICVWGEELQSCSIIKENLPEKNYLELTKLSSKLVELPNENINSLHICIWI</sequence>
<dbReference type="SUPFAM" id="SSF47616">
    <property type="entry name" value="GST C-terminal domain-like"/>
    <property type="match status" value="1"/>
</dbReference>
<keyword evidence="7" id="KW-1185">Reference proteome</keyword>
<dbReference type="PANTHER" id="PTHR11260:SF600">
    <property type="entry name" value="GLUTATHIONE TRANSFERASE"/>
    <property type="match status" value="1"/>
</dbReference>
<comment type="function">
    <text evidence="3">Is involved in the conjugation of reduced glutathione to a wide number of exogenous and endogenous hydrophobic electrophiles.</text>
</comment>
<dbReference type="PANTHER" id="PTHR11260">
    <property type="entry name" value="GLUTATHIONE S-TRANSFERASE, GST, SUPERFAMILY, GST DOMAIN CONTAINING"/>
    <property type="match status" value="1"/>
</dbReference>
<dbReference type="Gene3D" id="3.40.30.10">
    <property type="entry name" value="Glutaredoxin"/>
    <property type="match status" value="1"/>
</dbReference>
<evidence type="ECO:0000259" key="4">
    <source>
        <dbReference type="PROSITE" id="PS50404"/>
    </source>
</evidence>
<dbReference type="InterPro" id="IPR045073">
    <property type="entry name" value="Omega/Tau-like"/>
</dbReference>
<reference evidence="6 7" key="1">
    <citation type="journal article" date="2021" name="BMC Genomics">
        <title>Datura genome reveals duplications of psychoactive alkaloid biosynthetic genes and high mutation rate following tissue culture.</title>
        <authorList>
            <person name="Rajewski A."/>
            <person name="Carter-House D."/>
            <person name="Stajich J."/>
            <person name="Litt A."/>
        </authorList>
    </citation>
    <scope>NUCLEOTIDE SEQUENCE [LARGE SCALE GENOMIC DNA]</scope>
    <source>
        <strain evidence="6">AR-01</strain>
    </source>
</reference>
<dbReference type="EMBL" id="JACEIK010001104">
    <property type="protein sequence ID" value="MCD7465999.1"/>
    <property type="molecule type" value="Genomic_DNA"/>
</dbReference>
<dbReference type="Proteomes" id="UP000823775">
    <property type="component" value="Unassembled WGS sequence"/>
</dbReference>
<dbReference type="EC" id="2.5.1.18" evidence="3"/>
<dbReference type="InterPro" id="IPR036282">
    <property type="entry name" value="Glutathione-S-Trfase_C_sf"/>
</dbReference>
<keyword evidence="1 3" id="KW-0808">Transferase</keyword>
<evidence type="ECO:0000256" key="1">
    <source>
        <dbReference type="ARBA" id="ARBA00022679"/>
    </source>
</evidence>
<organism evidence="6 7">
    <name type="scientific">Datura stramonium</name>
    <name type="common">Jimsonweed</name>
    <name type="synonym">Common thornapple</name>
    <dbReference type="NCBI Taxonomy" id="4076"/>
    <lineage>
        <taxon>Eukaryota</taxon>
        <taxon>Viridiplantae</taxon>
        <taxon>Streptophyta</taxon>
        <taxon>Embryophyta</taxon>
        <taxon>Tracheophyta</taxon>
        <taxon>Spermatophyta</taxon>
        <taxon>Magnoliopsida</taxon>
        <taxon>eudicotyledons</taxon>
        <taxon>Gunneridae</taxon>
        <taxon>Pentapetalae</taxon>
        <taxon>asterids</taxon>
        <taxon>lamiids</taxon>
        <taxon>Solanales</taxon>
        <taxon>Solanaceae</taxon>
        <taxon>Solanoideae</taxon>
        <taxon>Datureae</taxon>
        <taxon>Datura</taxon>
    </lineage>
</organism>
<protein>
    <recommendedName>
        <fullName evidence="3">Glutathione S-transferase</fullName>
        <ecNumber evidence="3">2.5.1.18</ecNumber>
    </recommendedName>
</protein>
<dbReference type="InterPro" id="IPR010987">
    <property type="entry name" value="Glutathione-S-Trfase_C-like"/>
</dbReference>
<evidence type="ECO:0000256" key="3">
    <source>
        <dbReference type="RuleBase" id="RU369102"/>
    </source>
</evidence>
<evidence type="ECO:0000313" key="6">
    <source>
        <dbReference type="EMBL" id="MCD7465999.1"/>
    </source>
</evidence>
<dbReference type="InterPro" id="IPR036249">
    <property type="entry name" value="Thioredoxin-like_sf"/>
</dbReference>
<accession>A0ABS8T5U4</accession>
<dbReference type="CDD" id="cd03185">
    <property type="entry name" value="GST_C_Tau"/>
    <property type="match status" value="1"/>
</dbReference>
<keyword evidence="3" id="KW-0963">Cytoplasm</keyword>
<dbReference type="Pfam" id="PF02798">
    <property type="entry name" value="GST_N"/>
    <property type="match status" value="1"/>
</dbReference>
<comment type="similarity">
    <text evidence="3">Belongs to the GST superfamily.</text>
</comment>
<feature type="domain" description="GST N-terminal" evidence="4">
    <location>
        <begin position="2"/>
        <end position="81"/>
    </location>
</feature>
<name>A0ABS8T5U4_DATST</name>
<dbReference type="Gene3D" id="1.20.1050.10">
    <property type="match status" value="1"/>
</dbReference>
<gene>
    <name evidence="6" type="ORF">HAX54_002308</name>
</gene>
<comment type="subcellular location">
    <subcellularLocation>
        <location evidence="3">Cytoplasm</location>
        <location evidence="3">Cytosol</location>
    </subcellularLocation>
</comment>
<comment type="catalytic activity">
    <reaction evidence="2 3">
        <text>RX + glutathione = an S-substituted glutathione + a halide anion + H(+)</text>
        <dbReference type="Rhea" id="RHEA:16437"/>
        <dbReference type="ChEBI" id="CHEBI:15378"/>
        <dbReference type="ChEBI" id="CHEBI:16042"/>
        <dbReference type="ChEBI" id="CHEBI:17792"/>
        <dbReference type="ChEBI" id="CHEBI:57925"/>
        <dbReference type="ChEBI" id="CHEBI:90779"/>
        <dbReference type="EC" id="2.5.1.18"/>
    </reaction>
</comment>
<dbReference type="PROSITE" id="PS50404">
    <property type="entry name" value="GST_NTER"/>
    <property type="match status" value="1"/>
</dbReference>
<dbReference type="PROSITE" id="PS50405">
    <property type="entry name" value="GST_CTER"/>
    <property type="match status" value="1"/>
</dbReference>
<dbReference type="InterPro" id="IPR004045">
    <property type="entry name" value="Glutathione_S-Trfase_N"/>
</dbReference>
<proteinExistence type="inferred from homology"/>
<evidence type="ECO:0000259" key="5">
    <source>
        <dbReference type="PROSITE" id="PS50405"/>
    </source>
</evidence>
<evidence type="ECO:0000313" key="7">
    <source>
        <dbReference type="Proteomes" id="UP000823775"/>
    </source>
</evidence>